<dbReference type="RefSeq" id="WP_072919685.1">
    <property type="nucleotide sequence ID" value="NZ_FQYQ01000046.1"/>
</dbReference>
<evidence type="ECO:0000313" key="2">
    <source>
        <dbReference type="EMBL" id="SHJ71577.1"/>
    </source>
</evidence>
<keyword evidence="1" id="KW-0812">Transmembrane</keyword>
<keyword evidence="1" id="KW-1133">Transmembrane helix</keyword>
<dbReference type="InterPro" id="IPR051533">
    <property type="entry name" value="WaaL-like"/>
</dbReference>
<feature type="transmembrane region" description="Helical" evidence="1">
    <location>
        <begin position="227"/>
        <end position="243"/>
    </location>
</feature>
<feature type="transmembrane region" description="Helical" evidence="1">
    <location>
        <begin position="89"/>
        <end position="109"/>
    </location>
</feature>
<feature type="transmembrane region" description="Helical" evidence="1">
    <location>
        <begin position="115"/>
        <end position="137"/>
    </location>
</feature>
<feature type="transmembrane region" description="Helical" evidence="1">
    <location>
        <begin position="249"/>
        <end position="265"/>
    </location>
</feature>
<dbReference type="EMBL" id="FQYQ01000046">
    <property type="protein sequence ID" value="SHJ71577.1"/>
    <property type="molecule type" value="Genomic_DNA"/>
</dbReference>
<evidence type="ECO:0000256" key="1">
    <source>
        <dbReference type="SAM" id="Phobius"/>
    </source>
</evidence>
<keyword evidence="1" id="KW-0472">Membrane</keyword>
<feature type="transmembrane region" description="Helical" evidence="1">
    <location>
        <begin position="50"/>
        <end position="69"/>
    </location>
</feature>
<feature type="transmembrane region" description="Helical" evidence="1">
    <location>
        <begin position="6"/>
        <end position="22"/>
    </location>
</feature>
<dbReference type="PANTHER" id="PTHR37422:SF17">
    <property type="entry name" value="O-ANTIGEN LIGASE"/>
    <property type="match status" value="1"/>
</dbReference>
<keyword evidence="3" id="KW-1185">Reference proteome</keyword>
<feature type="transmembrane region" description="Helical" evidence="1">
    <location>
        <begin position="27"/>
        <end position="44"/>
    </location>
</feature>
<dbReference type="OrthoDB" id="2025581at2"/>
<dbReference type="AlphaFoldDB" id="A0A1M6LK33"/>
<name>A0A1M6LK33_PSEXY</name>
<feature type="transmembrane region" description="Helical" evidence="1">
    <location>
        <begin position="149"/>
        <end position="169"/>
    </location>
</feature>
<feature type="transmembrane region" description="Helical" evidence="1">
    <location>
        <begin position="272"/>
        <end position="292"/>
    </location>
</feature>
<proteinExistence type="predicted"/>
<feature type="transmembrane region" description="Helical" evidence="1">
    <location>
        <begin position="429"/>
        <end position="454"/>
    </location>
</feature>
<protein>
    <submittedName>
        <fullName evidence="2">O-Antigen ligase</fullName>
    </submittedName>
</protein>
<feature type="transmembrane region" description="Helical" evidence="1">
    <location>
        <begin position="199"/>
        <end position="220"/>
    </location>
</feature>
<dbReference type="GO" id="GO:0016874">
    <property type="term" value="F:ligase activity"/>
    <property type="evidence" value="ECO:0007669"/>
    <property type="project" value="UniProtKB-KW"/>
</dbReference>
<dbReference type="Proteomes" id="UP000184185">
    <property type="component" value="Unassembled WGS sequence"/>
</dbReference>
<reference evidence="2 3" key="1">
    <citation type="submission" date="2016-11" db="EMBL/GenBank/DDBJ databases">
        <authorList>
            <person name="Jaros S."/>
            <person name="Januszkiewicz K."/>
            <person name="Wedrychowicz H."/>
        </authorList>
    </citation>
    <scope>NUCLEOTIDE SEQUENCE [LARGE SCALE GENOMIC DNA]</scope>
    <source>
        <strain evidence="2 3">DSM 14809</strain>
    </source>
</reference>
<gene>
    <name evidence="2" type="ORF">SAMN02745725_03124</name>
</gene>
<keyword evidence="2" id="KW-0436">Ligase</keyword>
<feature type="transmembrane region" description="Helical" evidence="1">
    <location>
        <begin position="396"/>
        <end position="417"/>
    </location>
</feature>
<sequence length="469" mass="54227">MFNLIFLLSFNIALTIATIYTFKTKKYLYLFIPCMLFLPNYFGISLNNALPTFSAVRGMFILLYIYTFFNKRRDLNFKKILKNPKTIPIPYYFLGCYFVFRAISNLYYITINADAIKTIFLIVFEQLLLLISIYLLAPTKEELITISKIVVWTATVLFVIGIIESFTFFRPFDALYTSLRAMLNDHYVRLGLLRSTTTMGLPGFYGNMCVLILVLILFLYNLTNEKKYILIIPLNILAIIHSGSRSDEIFIFFVLGLYTLLFCLKKERIIRLLKNTILVIALITIFILPFMICSPKYRYFYEGNAKSILMEFGADFDLNEEAPEGIEGYGTNYAAGSKSRIVQFTGITYTIDKNPFFGLGSGADMRNDLHYYWNNTWYICHSYDVGIVEIICEEGILGLIAHIALFIYIMLISINLWKQNKLVSKYFILYMLTYLVTTLSTANMYSFLILLVIYCTNYRSTNNRVGGGD</sequence>
<dbReference type="PANTHER" id="PTHR37422">
    <property type="entry name" value="TEICHURONIC ACID BIOSYNTHESIS PROTEIN TUAE"/>
    <property type="match status" value="1"/>
</dbReference>
<organism evidence="2 3">
    <name type="scientific">Pseudobutyrivibrio xylanivorans DSM 14809</name>
    <dbReference type="NCBI Taxonomy" id="1123012"/>
    <lineage>
        <taxon>Bacteria</taxon>
        <taxon>Bacillati</taxon>
        <taxon>Bacillota</taxon>
        <taxon>Clostridia</taxon>
        <taxon>Lachnospirales</taxon>
        <taxon>Lachnospiraceae</taxon>
        <taxon>Pseudobutyrivibrio</taxon>
    </lineage>
</organism>
<evidence type="ECO:0000313" key="3">
    <source>
        <dbReference type="Proteomes" id="UP000184185"/>
    </source>
</evidence>
<accession>A0A1M6LK33</accession>